<evidence type="ECO:0000313" key="2">
    <source>
        <dbReference type="EMBL" id="RUT04140.1"/>
    </source>
</evidence>
<proteinExistence type="predicted"/>
<dbReference type="Gene3D" id="3.90.25.10">
    <property type="entry name" value="UDP-galactose 4-epimerase, domain 1"/>
    <property type="match status" value="1"/>
</dbReference>
<protein>
    <submittedName>
        <fullName evidence="2">NAD(P)-dependent oxidoreductase</fullName>
    </submittedName>
</protein>
<dbReference type="CDD" id="cd05269">
    <property type="entry name" value="TMR_SDR_a"/>
    <property type="match status" value="1"/>
</dbReference>
<reference evidence="2 3" key="1">
    <citation type="journal article" date="2019" name="Genome Biol. Evol.">
        <title>Day and night: Metabolic profiles and evolutionary relationships of six axenic non-marine cyanobacteria.</title>
        <authorList>
            <person name="Will S.E."/>
            <person name="Henke P."/>
            <person name="Boedeker C."/>
            <person name="Huang S."/>
            <person name="Brinkmann H."/>
            <person name="Rohde M."/>
            <person name="Jarek M."/>
            <person name="Friedl T."/>
            <person name="Seufert S."/>
            <person name="Schumacher M."/>
            <person name="Overmann J."/>
            <person name="Neumann-Schaal M."/>
            <person name="Petersen J."/>
        </authorList>
    </citation>
    <scope>NUCLEOTIDE SEQUENCE [LARGE SCALE GENOMIC DNA]</scope>
    <source>
        <strain evidence="2 3">SAG 39.79</strain>
    </source>
</reference>
<evidence type="ECO:0000259" key="1">
    <source>
        <dbReference type="Pfam" id="PF05368"/>
    </source>
</evidence>
<dbReference type="Proteomes" id="UP000282574">
    <property type="component" value="Unassembled WGS sequence"/>
</dbReference>
<gene>
    <name evidence="2" type="ORF">DSM107010_58600</name>
</gene>
<dbReference type="Gene3D" id="3.40.50.720">
    <property type="entry name" value="NAD(P)-binding Rossmann-like Domain"/>
    <property type="match status" value="1"/>
</dbReference>
<dbReference type="EMBL" id="RSCK01000090">
    <property type="protein sequence ID" value="RUT04140.1"/>
    <property type="molecule type" value="Genomic_DNA"/>
</dbReference>
<dbReference type="Pfam" id="PF05368">
    <property type="entry name" value="NmrA"/>
    <property type="match status" value="1"/>
</dbReference>
<name>A0AB37UB83_9CYAN</name>
<organism evidence="2 3">
    <name type="scientific">Chroococcidiopsis cubana SAG 39.79</name>
    <dbReference type="NCBI Taxonomy" id="388085"/>
    <lineage>
        <taxon>Bacteria</taxon>
        <taxon>Bacillati</taxon>
        <taxon>Cyanobacteriota</taxon>
        <taxon>Cyanophyceae</taxon>
        <taxon>Chroococcidiopsidales</taxon>
        <taxon>Chroococcidiopsidaceae</taxon>
        <taxon>Chroococcidiopsis</taxon>
    </lineage>
</organism>
<dbReference type="InterPro" id="IPR008030">
    <property type="entry name" value="NmrA-like"/>
</dbReference>
<dbReference type="RefSeq" id="WP_106170596.1">
    <property type="nucleotide sequence ID" value="NZ_JAVKZF010000001.1"/>
</dbReference>
<dbReference type="InterPro" id="IPR036291">
    <property type="entry name" value="NAD(P)-bd_dom_sf"/>
</dbReference>
<dbReference type="SUPFAM" id="SSF51735">
    <property type="entry name" value="NAD(P)-binding Rossmann-fold domains"/>
    <property type="match status" value="1"/>
</dbReference>
<evidence type="ECO:0000313" key="3">
    <source>
        <dbReference type="Proteomes" id="UP000282574"/>
    </source>
</evidence>
<dbReference type="AlphaFoldDB" id="A0AB37UB83"/>
<dbReference type="InterPro" id="IPR051604">
    <property type="entry name" value="Ergot_Alk_Oxidoreductase"/>
</dbReference>
<dbReference type="PANTHER" id="PTHR43162:SF1">
    <property type="entry name" value="PRESTALK A DIFFERENTIATION PROTEIN A"/>
    <property type="match status" value="1"/>
</dbReference>
<feature type="domain" description="NmrA-like" evidence="1">
    <location>
        <begin position="5"/>
        <end position="233"/>
    </location>
</feature>
<sequence length="292" mass="32565">MSSSKPKILVLGVTGKVGNQTARLLTKNSDVQVVAGVRSPEKTVSLVDRNIEIRYLDLDRHDTLTPALAGIDRALLLTGYSVDMLKQSKAFIDTAKLAGVQHIVHIGASGAPTNEVAHWGWHQFIERYIEALGFSFTHLRPEAFMQNLIGFGWLDRSVITNYIDDARWSWIDCNDLARVAAEALLNCDRHAGKTYPLGYDTATMQEVAEILTDAVGKPFRLEAKSPEEFLEAMLKSGGDPAYMNCVYTQLKLNAANKIPCADATFDNFEEITGRKPMTWHDFAQKHKAEFDY</sequence>
<dbReference type="PANTHER" id="PTHR43162">
    <property type="match status" value="1"/>
</dbReference>
<accession>A0AB37UB83</accession>
<comment type="caution">
    <text evidence="2">The sequence shown here is derived from an EMBL/GenBank/DDBJ whole genome shotgun (WGS) entry which is preliminary data.</text>
</comment>
<keyword evidence="3" id="KW-1185">Reference proteome</keyword>